<evidence type="ECO:0000313" key="4">
    <source>
        <dbReference type="EMBL" id="EGG19454.1"/>
    </source>
</evidence>
<feature type="domain" description="SWIM-type" evidence="3">
    <location>
        <begin position="33"/>
        <end position="70"/>
    </location>
</feature>
<dbReference type="AlphaFoldDB" id="F4PXE4"/>
<dbReference type="GO" id="GO:0008270">
    <property type="term" value="F:zinc ion binding"/>
    <property type="evidence" value="ECO:0007669"/>
    <property type="project" value="UniProtKB-KW"/>
</dbReference>
<dbReference type="Proteomes" id="UP000007797">
    <property type="component" value="Unassembled WGS sequence"/>
</dbReference>
<name>F4PXE4_CACFS</name>
<proteinExistence type="predicted"/>
<accession>F4PXE4</accession>
<dbReference type="GeneID" id="14871803"/>
<dbReference type="EMBL" id="GL883014">
    <property type="protein sequence ID" value="EGG19454.1"/>
    <property type="molecule type" value="Genomic_DNA"/>
</dbReference>
<keyword evidence="5" id="KW-1185">Reference proteome</keyword>
<keyword evidence="1" id="KW-0862">Zinc</keyword>
<keyword evidence="1" id="KW-0863">Zinc-finger</keyword>
<keyword evidence="1" id="KW-0479">Metal-binding</keyword>
<dbReference type="RefSeq" id="XP_004357748.1">
    <property type="nucleotide sequence ID" value="XM_004357691.1"/>
</dbReference>
<feature type="region of interest" description="Disordered" evidence="2">
    <location>
        <begin position="104"/>
        <end position="162"/>
    </location>
</feature>
<sequence>MGSNKHETYGEVELNNCGFTHVDATMEGTVGTYTINIDMDPKTGKVSSDCSCPVGDGWCKHIRATAIAMYYNLKQKSLSSFTPKVQYKESLDKMSKDELVGIIMELKFPDQDDDEEDEEDNEDDDEDEDDDDDDDEDEDEDENYSDSSFGGYYNRKRKRYHY</sequence>
<evidence type="ECO:0000313" key="5">
    <source>
        <dbReference type="Proteomes" id="UP000007797"/>
    </source>
</evidence>
<evidence type="ECO:0000256" key="2">
    <source>
        <dbReference type="SAM" id="MobiDB-lite"/>
    </source>
</evidence>
<dbReference type="InterPro" id="IPR007527">
    <property type="entry name" value="Znf_SWIM"/>
</dbReference>
<organism evidence="4 5">
    <name type="scientific">Cavenderia fasciculata</name>
    <name type="common">Slime mold</name>
    <name type="synonym">Dictyostelium fasciculatum</name>
    <dbReference type="NCBI Taxonomy" id="261658"/>
    <lineage>
        <taxon>Eukaryota</taxon>
        <taxon>Amoebozoa</taxon>
        <taxon>Evosea</taxon>
        <taxon>Eumycetozoa</taxon>
        <taxon>Dictyostelia</taxon>
        <taxon>Acytosteliales</taxon>
        <taxon>Cavenderiaceae</taxon>
        <taxon>Cavenderia</taxon>
    </lineage>
</organism>
<dbReference type="PROSITE" id="PS50966">
    <property type="entry name" value="ZF_SWIM"/>
    <property type="match status" value="1"/>
</dbReference>
<dbReference type="OrthoDB" id="22739at2759"/>
<dbReference type="KEGG" id="dfa:DFA_00031"/>
<dbReference type="Pfam" id="PF04434">
    <property type="entry name" value="SWIM"/>
    <property type="match status" value="1"/>
</dbReference>
<dbReference type="OMA" id="YTINIDM"/>
<feature type="compositionally biased region" description="Acidic residues" evidence="2">
    <location>
        <begin position="111"/>
        <end position="144"/>
    </location>
</feature>
<evidence type="ECO:0000259" key="3">
    <source>
        <dbReference type="PROSITE" id="PS50966"/>
    </source>
</evidence>
<protein>
    <recommendedName>
        <fullName evidence="3">SWIM-type domain-containing protein</fullName>
    </recommendedName>
</protein>
<reference evidence="5" key="1">
    <citation type="journal article" date="2011" name="Genome Res.">
        <title>Phylogeny-wide analysis of social amoeba genomes highlights ancient origins for complex intercellular communication.</title>
        <authorList>
            <person name="Heidel A.J."/>
            <person name="Lawal H.M."/>
            <person name="Felder M."/>
            <person name="Schilde C."/>
            <person name="Helps N.R."/>
            <person name="Tunggal B."/>
            <person name="Rivero F."/>
            <person name="John U."/>
            <person name="Schleicher M."/>
            <person name="Eichinger L."/>
            <person name="Platzer M."/>
            <person name="Noegel A.A."/>
            <person name="Schaap P."/>
            <person name="Gloeckner G."/>
        </authorList>
    </citation>
    <scope>NUCLEOTIDE SEQUENCE [LARGE SCALE GENOMIC DNA]</scope>
    <source>
        <strain evidence="5">SH3</strain>
    </source>
</reference>
<gene>
    <name evidence="4" type="ORF">DFA_00031</name>
</gene>
<evidence type="ECO:0000256" key="1">
    <source>
        <dbReference type="PROSITE-ProRule" id="PRU00325"/>
    </source>
</evidence>